<organism evidence="1 2">
    <name type="scientific">Ilex paraguariensis</name>
    <name type="common">yerba mate</name>
    <dbReference type="NCBI Taxonomy" id="185542"/>
    <lineage>
        <taxon>Eukaryota</taxon>
        <taxon>Viridiplantae</taxon>
        <taxon>Streptophyta</taxon>
        <taxon>Embryophyta</taxon>
        <taxon>Tracheophyta</taxon>
        <taxon>Spermatophyta</taxon>
        <taxon>Magnoliopsida</taxon>
        <taxon>eudicotyledons</taxon>
        <taxon>Gunneridae</taxon>
        <taxon>Pentapetalae</taxon>
        <taxon>asterids</taxon>
        <taxon>campanulids</taxon>
        <taxon>Aquifoliales</taxon>
        <taxon>Aquifoliaceae</taxon>
        <taxon>Ilex</taxon>
    </lineage>
</organism>
<evidence type="ECO:0000313" key="2">
    <source>
        <dbReference type="Proteomes" id="UP001642360"/>
    </source>
</evidence>
<dbReference type="AlphaFoldDB" id="A0ABC8QUT1"/>
<keyword evidence="2" id="KW-1185">Reference proteome</keyword>
<protein>
    <submittedName>
        <fullName evidence="1">Uncharacterized protein</fullName>
    </submittedName>
</protein>
<gene>
    <name evidence="1" type="ORF">ILEXP_LOCUS3482</name>
</gene>
<dbReference type="Proteomes" id="UP001642360">
    <property type="component" value="Unassembled WGS sequence"/>
</dbReference>
<comment type="caution">
    <text evidence="1">The sequence shown here is derived from an EMBL/GenBank/DDBJ whole genome shotgun (WGS) entry which is preliminary data.</text>
</comment>
<reference evidence="1 2" key="1">
    <citation type="submission" date="2024-02" db="EMBL/GenBank/DDBJ databases">
        <authorList>
            <person name="Vignale AGUSTIN F."/>
            <person name="Sosa J E."/>
            <person name="Modenutti C."/>
        </authorList>
    </citation>
    <scope>NUCLEOTIDE SEQUENCE [LARGE SCALE GENOMIC DNA]</scope>
</reference>
<sequence length="93" mass="10603">MNMLFLFVFFCRSYEEWIGYTVSADREIVKVFQEVFFSSSGIDCAMSLANFLIGMMFHGLVSFGALSDQFGRVVSLMVYEGQLLLRPTPTRCC</sequence>
<accession>A0ABC8QUT1</accession>
<name>A0ABC8QUT1_9AQUA</name>
<dbReference type="EMBL" id="CAUOFW020000759">
    <property type="protein sequence ID" value="CAK9136499.1"/>
    <property type="molecule type" value="Genomic_DNA"/>
</dbReference>
<evidence type="ECO:0000313" key="1">
    <source>
        <dbReference type="EMBL" id="CAK9136499.1"/>
    </source>
</evidence>
<proteinExistence type="predicted"/>